<evidence type="ECO:0000313" key="3">
    <source>
        <dbReference type="EMBL" id="KAK2653764.1"/>
    </source>
</evidence>
<dbReference type="InterPro" id="IPR004883">
    <property type="entry name" value="LOB"/>
</dbReference>
<sequence>MISIIIKLQLSIEVRGEAADSLTFEARCRIQDPVYGCVGLVHFLQQQIHIVENQVAKAQTEIVVFNSQLFHQAHVQLQPPLQLLQQFELGFGFNNTATLQEGP</sequence>
<evidence type="ECO:0000256" key="1">
    <source>
        <dbReference type="ARBA" id="ARBA00005474"/>
    </source>
</evidence>
<keyword evidence="4" id="KW-1185">Reference proteome</keyword>
<protein>
    <recommendedName>
        <fullName evidence="2">LOB domain-containing protein</fullName>
    </recommendedName>
</protein>
<dbReference type="PROSITE" id="PS50891">
    <property type="entry name" value="LOB"/>
    <property type="match status" value="1"/>
</dbReference>
<dbReference type="EMBL" id="JANJYI010000004">
    <property type="protein sequence ID" value="KAK2653764.1"/>
    <property type="molecule type" value="Genomic_DNA"/>
</dbReference>
<gene>
    <name evidence="3" type="ORF">Ddye_013620</name>
</gene>
<dbReference type="Proteomes" id="UP001280121">
    <property type="component" value="Unassembled WGS sequence"/>
</dbReference>
<dbReference type="PANTHER" id="PTHR31301:SF120">
    <property type="entry name" value="LOB DOMAIN-CONTAINING PROTEIN 23-RELATED"/>
    <property type="match status" value="1"/>
</dbReference>
<dbReference type="PANTHER" id="PTHR31301">
    <property type="entry name" value="LOB DOMAIN-CONTAINING PROTEIN 4-RELATED"/>
    <property type="match status" value="1"/>
</dbReference>
<reference evidence="3" key="1">
    <citation type="journal article" date="2023" name="Plant J.">
        <title>Genome sequences and population genomics provide insights into the demographic history, inbreeding, and mutation load of two 'living fossil' tree species of Dipteronia.</title>
        <authorList>
            <person name="Feng Y."/>
            <person name="Comes H.P."/>
            <person name="Chen J."/>
            <person name="Zhu S."/>
            <person name="Lu R."/>
            <person name="Zhang X."/>
            <person name="Li P."/>
            <person name="Qiu J."/>
            <person name="Olsen K.M."/>
            <person name="Qiu Y."/>
        </authorList>
    </citation>
    <scope>NUCLEOTIDE SEQUENCE</scope>
    <source>
        <strain evidence="3">KIB01</strain>
    </source>
</reference>
<dbReference type="Pfam" id="PF03195">
    <property type="entry name" value="LOB"/>
    <property type="match status" value="1"/>
</dbReference>
<accession>A0AAD9X6L5</accession>
<organism evidence="3 4">
    <name type="scientific">Dipteronia dyeriana</name>
    <dbReference type="NCBI Taxonomy" id="168575"/>
    <lineage>
        <taxon>Eukaryota</taxon>
        <taxon>Viridiplantae</taxon>
        <taxon>Streptophyta</taxon>
        <taxon>Embryophyta</taxon>
        <taxon>Tracheophyta</taxon>
        <taxon>Spermatophyta</taxon>
        <taxon>Magnoliopsida</taxon>
        <taxon>eudicotyledons</taxon>
        <taxon>Gunneridae</taxon>
        <taxon>Pentapetalae</taxon>
        <taxon>rosids</taxon>
        <taxon>malvids</taxon>
        <taxon>Sapindales</taxon>
        <taxon>Sapindaceae</taxon>
        <taxon>Hippocastanoideae</taxon>
        <taxon>Acereae</taxon>
        <taxon>Dipteronia</taxon>
    </lineage>
</organism>
<dbReference type="AlphaFoldDB" id="A0AAD9X6L5"/>
<feature type="domain" description="LOB" evidence="2">
    <location>
        <begin position="1"/>
        <end position="62"/>
    </location>
</feature>
<comment type="caution">
    <text evidence="3">The sequence shown here is derived from an EMBL/GenBank/DDBJ whole genome shotgun (WGS) entry which is preliminary data.</text>
</comment>
<proteinExistence type="inferred from homology"/>
<name>A0AAD9X6L5_9ROSI</name>
<comment type="similarity">
    <text evidence="1">Belongs to the LOB domain-containing protein family.</text>
</comment>
<evidence type="ECO:0000313" key="4">
    <source>
        <dbReference type="Proteomes" id="UP001280121"/>
    </source>
</evidence>
<evidence type="ECO:0000259" key="2">
    <source>
        <dbReference type="PROSITE" id="PS50891"/>
    </source>
</evidence>